<proteinExistence type="predicted"/>
<dbReference type="AlphaFoldDB" id="V4JF76"/>
<protein>
    <submittedName>
        <fullName evidence="1">Uncharacterized protein</fullName>
    </submittedName>
</protein>
<comment type="caution">
    <text evidence="1">The sequence shown here is derived from an EMBL/GenBank/DDBJ whole genome shotgun (WGS) entry which is preliminary data.</text>
</comment>
<accession>V4JF76</accession>
<organism evidence="1 2">
    <name type="scientific">Pseudoalteromonas luteoviolacea (strain 2ta16)</name>
    <dbReference type="NCBI Taxonomy" id="1353533"/>
    <lineage>
        <taxon>Bacteria</taxon>
        <taxon>Pseudomonadati</taxon>
        <taxon>Pseudomonadota</taxon>
        <taxon>Gammaproteobacteria</taxon>
        <taxon>Alteromonadales</taxon>
        <taxon>Pseudoalteromonadaceae</taxon>
        <taxon>Pseudoalteromonas</taxon>
    </lineage>
</organism>
<evidence type="ECO:0000313" key="1">
    <source>
        <dbReference type="EMBL" id="ESP93672.1"/>
    </source>
</evidence>
<dbReference type="EMBL" id="AUSV01000033">
    <property type="protein sequence ID" value="ESP93672.1"/>
    <property type="molecule type" value="Genomic_DNA"/>
</dbReference>
<dbReference type="RefSeq" id="WP_023398884.1">
    <property type="nucleotide sequence ID" value="NZ_AUSV01000033.1"/>
</dbReference>
<name>V4JF76_PSEL2</name>
<evidence type="ECO:0000313" key="2">
    <source>
        <dbReference type="Proteomes" id="UP000017820"/>
    </source>
</evidence>
<reference evidence="1 2" key="1">
    <citation type="submission" date="2013-07" db="EMBL/GenBank/DDBJ databases">
        <title>Draft genome sequence of Pseudoalteromonas luteoviolacea 2ta16.</title>
        <authorList>
            <person name="Allen E.E."/>
            <person name="Azam F."/>
            <person name="Podell S."/>
        </authorList>
    </citation>
    <scope>NUCLEOTIDE SEQUENCE [LARGE SCALE GENOMIC DNA]</scope>
    <source>
        <strain evidence="1 2">2ta16</strain>
    </source>
</reference>
<dbReference type="Pfam" id="PF13557">
    <property type="entry name" value="Phenol_MetA_deg"/>
    <property type="match status" value="1"/>
</dbReference>
<gene>
    <name evidence="1" type="ORF">PL2TA16_03003</name>
</gene>
<dbReference type="Proteomes" id="UP000017820">
    <property type="component" value="Unassembled WGS sequence"/>
</dbReference>
<sequence length="71" mass="8088">GYAYWQIEDDSDDGPGTIADERKEVYALGAEINFFWLPQTNFQMNIRALREFGAKNTTQGSKIVLTITKGW</sequence>
<dbReference type="InterPro" id="IPR025737">
    <property type="entry name" value="FApF"/>
</dbReference>
<feature type="non-terminal residue" evidence="1">
    <location>
        <position position="1"/>
    </location>
</feature>